<evidence type="ECO:0000256" key="4">
    <source>
        <dbReference type="ARBA" id="ARBA00006641"/>
    </source>
</evidence>
<evidence type="ECO:0000256" key="3">
    <source>
        <dbReference type="ARBA" id="ARBA00004496"/>
    </source>
</evidence>
<dbReference type="PANTHER" id="PTHR23402">
    <property type="entry name" value="PROTEASE FAMILY C15 PYROGLUTAMYL-PEPTIDASE I-RELATED"/>
    <property type="match status" value="1"/>
</dbReference>
<keyword evidence="6" id="KW-0645">Protease</keyword>
<dbReference type="EMBL" id="MLCN01000033">
    <property type="protein sequence ID" value="ONG38470.1"/>
    <property type="molecule type" value="Genomic_DNA"/>
</dbReference>
<comment type="catalytic activity">
    <reaction evidence="1 9">
        <text>Release of an N-terminal pyroglutamyl group from a polypeptide, the second amino acid generally not being Pro.</text>
        <dbReference type="EC" id="3.4.19.3"/>
    </reaction>
</comment>
<dbReference type="PIRSF" id="PIRSF015592">
    <property type="entry name" value="Prld-crbxl_pptds"/>
    <property type="match status" value="1"/>
</dbReference>
<evidence type="ECO:0000256" key="9">
    <source>
        <dbReference type="PROSITE-ProRule" id="PRU10076"/>
    </source>
</evidence>
<dbReference type="PROSITE" id="PS01334">
    <property type="entry name" value="PYRASE_CYS"/>
    <property type="match status" value="1"/>
</dbReference>
<accession>A0A1S8CSZ6</accession>
<keyword evidence="12" id="KW-1185">Reference proteome</keyword>
<dbReference type="AlphaFoldDB" id="A0A1S8CSZ6"/>
<dbReference type="InterPro" id="IPR000816">
    <property type="entry name" value="Peptidase_C15"/>
</dbReference>
<dbReference type="STRING" id="1907941.BKE30_12515"/>
<dbReference type="EC" id="3.4.19.3" evidence="9"/>
<dbReference type="InterPro" id="IPR033694">
    <property type="entry name" value="PGPEP1_Cys_AS"/>
</dbReference>
<keyword evidence="7" id="KW-0378">Hydrolase</keyword>
<sequence>MKKLLLTAFEPFGGKVMNASQEVANSLADLAFAQVQLEVLILPVSRFEAVDIMLQAMAALKPDVILMLGESGGRFQVTPERVAINVDDFIIPDNTGHQPQGEPINPQGPVGYFSGLPIYRLVQQLRQAGIPAAISDTAGLYLCNRLFYRVMEVIAHQQLPIKAGFIHVPYLHEQVIGHGLNVPSLSRATLVQAMQIVIEVCLADH</sequence>
<dbReference type="SUPFAM" id="SSF53182">
    <property type="entry name" value="Pyrrolidone carboxyl peptidase (pyroglutamate aminopeptidase)"/>
    <property type="match status" value="1"/>
</dbReference>
<feature type="active site" evidence="9">
    <location>
        <position position="80"/>
    </location>
</feature>
<keyword evidence="8" id="KW-0788">Thiol protease</keyword>
<dbReference type="CDD" id="cd00501">
    <property type="entry name" value="Peptidase_C15"/>
    <property type="match status" value="1"/>
</dbReference>
<dbReference type="InterPro" id="IPR033693">
    <property type="entry name" value="PGPEP1_Glu_AS"/>
</dbReference>
<dbReference type="GO" id="GO:0016920">
    <property type="term" value="F:pyroglutamyl-peptidase activity"/>
    <property type="evidence" value="ECO:0007669"/>
    <property type="project" value="UniProtKB-EC"/>
</dbReference>
<name>A0A1S8CSZ6_9GAMM</name>
<dbReference type="NCBIfam" id="TIGR00504">
    <property type="entry name" value="pyro_pdase"/>
    <property type="match status" value="1"/>
</dbReference>
<gene>
    <name evidence="11" type="ORF">BKE30_12515</name>
</gene>
<dbReference type="Pfam" id="PF01470">
    <property type="entry name" value="Peptidase_C15"/>
    <property type="match status" value="1"/>
</dbReference>
<dbReference type="RefSeq" id="WP_076878935.1">
    <property type="nucleotide sequence ID" value="NZ_MLCN01000033.1"/>
</dbReference>
<dbReference type="InterPro" id="IPR016125">
    <property type="entry name" value="Peptidase_C15-like"/>
</dbReference>
<organism evidence="11 12">
    <name type="scientific">Alkanindiges hydrocarboniclasticus</name>
    <dbReference type="NCBI Taxonomy" id="1907941"/>
    <lineage>
        <taxon>Bacteria</taxon>
        <taxon>Pseudomonadati</taxon>
        <taxon>Pseudomonadota</taxon>
        <taxon>Gammaproteobacteria</taxon>
        <taxon>Moraxellales</taxon>
        <taxon>Moraxellaceae</taxon>
        <taxon>Alkanindiges</taxon>
    </lineage>
</organism>
<evidence type="ECO:0000256" key="1">
    <source>
        <dbReference type="ARBA" id="ARBA00001770"/>
    </source>
</evidence>
<evidence type="ECO:0000313" key="12">
    <source>
        <dbReference type="Proteomes" id="UP000192132"/>
    </source>
</evidence>
<reference evidence="11 12" key="1">
    <citation type="submission" date="2016-10" db="EMBL/GenBank/DDBJ databases">
        <title>Draft Genome sequence of Alkanindiges sp. strain H1.</title>
        <authorList>
            <person name="Subhash Y."/>
            <person name="Lee S."/>
        </authorList>
    </citation>
    <scope>NUCLEOTIDE SEQUENCE [LARGE SCALE GENOMIC DNA]</scope>
    <source>
        <strain evidence="11 12">H1</strain>
    </source>
</reference>
<dbReference type="InterPro" id="IPR029762">
    <property type="entry name" value="PGP-I_bact-type"/>
</dbReference>
<dbReference type="NCBIfam" id="NF009676">
    <property type="entry name" value="PRK13197.1"/>
    <property type="match status" value="1"/>
</dbReference>
<feature type="active site" evidence="10">
    <location>
        <position position="143"/>
    </location>
</feature>
<comment type="function">
    <text evidence="2">Removes 5-oxoproline from various penultimate amino acid residues except L-proline.</text>
</comment>
<dbReference type="GO" id="GO:0006508">
    <property type="term" value="P:proteolysis"/>
    <property type="evidence" value="ECO:0007669"/>
    <property type="project" value="UniProtKB-KW"/>
</dbReference>
<comment type="subcellular location">
    <subcellularLocation>
        <location evidence="3">Cytoplasm</location>
    </subcellularLocation>
</comment>
<evidence type="ECO:0000256" key="5">
    <source>
        <dbReference type="ARBA" id="ARBA00022490"/>
    </source>
</evidence>
<protein>
    <recommendedName>
        <fullName evidence="9">Pyroglutamyl-peptidase I</fullName>
        <ecNumber evidence="9">3.4.19.3</ecNumber>
    </recommendedName>
</protein>
<dbReference type="Gene3D" id="3.40.630.20">
    <property type="entry name" value="Peptidase C15, pyroglutamyl peptidase I-like"/>
    <property type="match status" value="1"/>
</dbReference>
<keyword evidence="5" id="KW-0963">Cytoplasm</keyword>
<evidence type="ECO:0000256" key="6">
    <source>
        <dbReference type="ARBA" id="ARBA00022670"/>
    </source>
</evidence>
<evidence type="ECO:0000256" key="2">
    <source>
        <dbReference type="ARBA" id="ARBA00002280"/>
    </source>
</evidence>
<comment type="caution">
    <text evidence="11">The sequence shown here is derived from an EMBL/GenBank/DDBJ whole genome shotgun (WGS) entry which is preliminary data.</text>
</comment>
<evidence type="ECO:0000256" key="10">
    <source>
        <dbReference type="PROSITE-ProRule" id="PRU10077"/>
    </source>
</evidence>
<dbReference type="OrthoDB" id="9779738at2"/>
<evidence type="ECO:0000256" key="8">
    <source>
        <dbReference type="ARBA" id="ARBA00022807"/>
    </source>
</evidence>
<evidence type="ECO:0000256" key="7">
    <source>
        <dbReference type="ARBA" id="ARBA00022801"/>
    </source>
</evidence>
<proteinExistence type="inferred from homology"/>
<dbReference type="Proteomes" id="UP000192132">
    <property type="component" value="Unassembled WGS sequence"/>
</dbReference>
<evidence type="ECO:0000313" key="11">
    <source>
        <dbReference type="EMBL" id="ONG38470.1"/>
    </source>
</evidence>
<dbReference type="GO" id="GO:0005829">
    <property type="term" value="C:cytosol"/>
    <property type="evidence" value="ECO:0007669"/>
    <property type="project" value="InterPro"/>
</dbReference>
<dbReference type="PANTHER" id="PTHR23402:SF1">
    <property type="entry name" value="PYROGLUTAMYL-PEPTIDASE I"/>
    <property type="match status" value="1"/>
</dbReference>
<dbReference type="PRINTS" id="PR00706">
    <property type="entry name" value="PYROGLUPTASE"/>
</dbReference>
<dbReference type="InterPro" id="IPR036440">
    <property type="entry name" value="Peptidase_C15-like_sf"/>
</dbReference>
<comment type="similarity">
    <text evidence="4">Belongs to the peptidase C15 family.</text>
</comment>
<dbReference type="PROSITE" id="PS01333">
    <property type="entry name" value="PYRASE_GLU"/>
    <property type="match status" value="1"/>
</dbReference>